<evidence type="ECO:0000313" key="3">
    <source>
        <dbReference type="Proteomes" id="UP000685013"/>
    </source>
</evidence>
<dbReference type="EMBL" id="JAGKQH010000016">
    <property type="protein sequence ID" value="KAG6577093.1"/>
    <property type="molecule type" value="Genomic_DNA"/>
</dbReference>
<reference evidence="2 3" key="1">
    <citation type="journal article" date="2021" name="Hortic Res">
        <title>The domestication of Cucurbita argyrosperma as revealed by the genome of its wild relative.</title>
        <authorList>
            <person name="Barrera-Redondo J."/>
            <person name="Sanchez-de la Vega G."/>
            <person name="Aguirre-Liguori J.A."/>
            <person name="Castellanos-Morales G."/>
            <person name="Gutierrez-Guerrero Y.T."/>
            <person name="Aguirre-Dugua X."/>
            <person name="Aguirre-Planter E."/>
            <person name="Tenaillon M.I."/>
            <person name="Lira-Saade R."/>
            <person name="Eguiarte L.E."/>
        </authorList>
    </citation>
    <scope>NUCLEOTIDE SEQUENCE [LARGE SCALE GENOMIC DNA]</scope>
    <source>
        <strain evidence="2">JBR-2021</strain>
    </source>
</reference>
<feature type="non-terminal residue" evidence="2">
    <location>
        <position position="1"/>
    </location>
</feature>
<name>A0AAV6M9D2_9ROSI</name>
<evidence type="ECO:0000256" key="1">
    <source>
        <dbReference type="SAM" id="Phobius"/>
    </source>
</evidence>
<proteinExistence type="predicted"/>
<dbReference type="Proteomes" id="UP000685013">
    <property type="component" value="Chromosome 16"/>
</dbReference>
<protein>
    <recommendedName>
        <fullName evidence="4">Secreted protein</fullName>
    </recommendedName>
</protein>
<gene>
    <name evidence="2" type="ORF">SDJN03_24667</name>
</gene>
<keyword evidence="1" id="KW-0472">Membrane</keyword>
<sequence>MLWESLAAGWKCMCIQLAGFLTIQVLLPVLLIISSGELHQSDGLQHPEECCGIIVASELIRGKQPLILRIDVVELICEKASIACFIGYGHSRYLQSSLAIGSFRHGYRS</sequence>
<organism evidence="2 3">
    <name type="scientific">Cucurbita argyrosperma subsp. sororia</name>
    <dbReference type="NCBI Taxonomy" id="37648"/>
    <lineage>
        <taxon>Eukaryota</taxon>
        <taxon>Viridiplantae</taxon>
        <taxon>Streptophyta</taxon>
        <taxon>Embryophyta</taxon>
        <taxon>Tracheophyta</taxon>
        <taxon>Spermatophyta</taxon>
        <taxon>Magnoliopsida</taxon>
        <taxon>eudicotyledons</taxon>
        <taxon>Gunneridae</taxon>
        <taxon>Pentapetalae</taxon>
        <taxon>rosids</taxon>
        <taxon>fabids</taxon>
        <taxon>Cucurbitales</taxon>
        <taxon>Cucurbitaceae</taxon>
        <taxon>Cucurbiteae</taxon>
        <taxon>Cucurbita</taxon>
    </lineage>
</organism>
<comment type="caution">
    <text evidence="2">The sequence shown here is derived from an EMBL/GenBank/DDBJ whole genome shotgun (WGS) entry which is preliminary data.</text>
</comment>
<keyword evidence="1" id="KW-1133">Transmembrane helix</keyword>
<accession>A0AAV6M9D2</accession>
<evidence type="ECO:0008006" key="4">
    <source>
        <dbReference type="Google" id="ProtNLM"/>
    </source>
</evidence>
<keyword evidence="3" id="KW-1185">Reference proteome</keyword>
<keyword evidence="1" id="KW-0812">Transmembrane</keyword>
<feature type="transmembrane region" description="Helical" evidence="1">
    <location>
        <begin position="12"/>
        <end position="33"/>
    </location>
</feature>
<dbReference type="AlphaFoldDB" id="A0AAV6M9D2"/>
<evidence type="ECO:0000313" key="2">
    <source>
        <dbReference type="EMBL" id="KAG6577093.1"/>
    </source>
</evidence>